<keyword evidence="7" id="KW-0539">Nucleus</keyword>
<feature type="binding site" evidence="9">
    <location>
        <position position="199"/>
    </location>
    <ligand>
        <name>Mg(2+)</name>
        <dbReference type="ChEBI" id="CHEBI:18420"/>
        <label>1</label>
    </ligand>
</feature>
<dbReference type="STRING" id="1314778.A0A5C3PSK1"/>
<evidence type="ECO:0000256" key="7">
    <source>
        <dbReference type="ARBA" id="ARBA00023242"/>
    </source>
</evidence>
<feature type="site" description="Transition state stabilizer" evidence="10">
    <location>
        <position position="199"/>
    </location>
</feature>
<feature type="active site" evidence="8">
    <location>
        <position position="157"/>
    </location>
</feature>
<dbReference type="Pfam" id="PF06839">
    <property type="entry name" value="Zn_ribbon_GRF"/>
    <property type="match status" value="1"/>
</dbReference>
<dbReference type="InParanoid" id="A0A5C3PSK1"/>
<comment type="cofactor">
    <cofactor evidence="9 12">
        <name>Mg(2+)</name>
        <dbReference type="ChEBI" id="CHEBI:18420"/>
    </cofactor>
    <cofactor evidence="9 12">
        <name>Mn(2+)</name>
        <dbReference type="ChEBI" id="CHEBI:29035"/>
    </cofactor>
    <text evidence="9 12">Probably binds two magnesium or manganese ions per subunit.</text>
</comment>
<dbReference type="Pfam" id="PF03372">
    <property type="entry name" value="Exo_endo_phos"/>
    <property type="match status" value="1"/>
</dbReference>
<feature type="compositionally biased region" description="Polar residues" evidence="13">
    <location>
        <begin position="429"/>
        <end position="438"/>
    </location>
</feature>
<dbReference type="CDD" id="cd09088">
    <property type="entry name" value="Ape2-like_AP-endo"/>
    <property type="match status" value="1"/>
</dbReference>
<evidence type="ECO:0000256" key="5">
    <source>
        <dbReference type="ARBA" id="ARBA00022833"/>
    </source>
</evidence>
<evidence type="ECO:0000256" key="12">
    <source>
        <dbReference type="RuleBase" id="RU362131"/>
    </source>
</evidence>
<evidence type="ECO:0000256" key="6">
    <source>
        <dbReference type="ARBA" id="ARBA00022842"/>
    </source>
</evidence>
<dbReference type="PANTHER" id="PTHR22748:SF4">
    <property type="entry name" value="DNA-(APURINIC OR APYRIMIDINIC SITE) ENDONUCLEASE 2"/>
    <property type="match status" value="1"/>
</dbReference>
<proteinExistence type="inferred from homology"/>
<evidence type="ECO:0000256" key="10">
    <source>
        <dbReference type="PIRSR" id="PIRSR604808-3"/>
    </source>
</evidence>
<evidence type="ECO:0000256" key="2">
    <source>
        <dbReference type="ARBA" id="ARBA00022723"/>
    </source>
</evidence>
<dbReference type="GO" id="GO:0006284">
    <property type="term" value="P:base-excision repair"/>
    <property type="evidence" value="ECO:0007669"/>
    <property type="project" value="TreeGrafter"/>
</dbReference>
<dbReference type="EC" id="3.1.-.-" evidence="12"/>
<dbReference type="NCBIfam" id="TIGR00633">
    <property type="entry name" value="xth"/>
    <property type="match status" value="1"/>
</dbReference>
<feature type="site" description="Important for catalytic activity" evidence="10">
    <location>
        <position position="272"/>
    </location>
</feature>
<dbReference type="InterPro" id="IPR004808">
    <property type="entry name" value="AP_endonuc_1"/>
</dbReference>
<evidence type="ECO:0000256" key="11">
    <source>
        <dbReference type="PROSITE-ProRule" id="PRU01343"/>
    </source>
</evidence>
<dbReference type="GO" id="GO:0008081">
    <property type="term" value="F:phosphoric diester hydrolase activity"/>
    <property type="evidence" value="ECO:0007669"/>
    <property type="project" value="TreeGrafter"/>
</dbReference>
<dbReference type="PROSITE" id="PS51435">
    <property type="entry name" value="AP_NUCLEASE_F1_4"/>
    <property type="match status" value="1"/>
</dbReference>
<evidence type="ECO:0000256" key="1">
    <source>
        <dbReference type="ARBA" id="ARBA00007092"/>
    </source>
</evidence>
<protein>
    <recommendedName>
        <fullName evidence="12">DNA-(apurinic or apyrimidinic site) endonuclease</fullName>
        <ecNumber evidence="12">3.1.-.-</ecNumber>
    </recommendedName>
</protein>
<keyword evidence="9" id="KW-0464">Manganese</keyword>
<evidence type="ECO:0000313" key="16">
    <source>
        <dbReference type="Proteomes" id="UP000308197"/>
    </source>
</evidence>
<feature type="region of interest" description="Disordered" evidence="13">
    <location>
        <begin position="360"/>
        <end position="557"/>
    </location>
</feature>
<feature type="compositionally biased region" description="Low complexity" evidence="13">
    <location>
        <begin position="514"/>
        <end position="549"/>
    </location>
</feature>
<dbReference type="GO" id="GO:0008270">
    <property type="term" value="F:zinc ion binding"/>
    <property type="evidence" value="ECO:0007669"/>
    <property type="project" value="UniProtKB-KW"/>
</dbReference>
<feature type="domain" description="GRF-type" evidence="14">
    <location>
        <begin position="562"/>
        <end position="623"/>
    </location>
</feature>
<evidence type="ECO:0000313" key="15">
    <source>
        <dbReference type="EMBL" id="TFK92596.1"/>
    </source>
</evidence>
<dbReference type="Gene3D" id="3.60.10.10">
    <property type="entry name" value="Endonuclease/exonuclease/phosphatase"/>
    <property type="match status" value="1"/>
</dbReference>
<dbReference type="GO" id="GO:0008311">
    <property type="term" value="F:double-stranded DNA 3'-5' DNA exonuclease activity"/>
    <property type="evidence" value="ECO:0007669"/>
    <property type="project" value="TreeGrafter"/>
</dbReference>
<keyword evidence="4" id="KW-0378">Hydrolase</keyword>
<dbReference type="PROSITE" id="PS51999">
    <property type="entry name" value="ZF_GRF"/>
    <property type="match status" value="1"/>
</dbReference>
<dbReference type="InterPro" id="IPR036691">
    <property type="entry name" value="Endo/exonu/phosph_ase_sf"/>
</dbReference>
<feature type="active site" description="Proton donor/acceptor" evidence="8">
    <location>
        <position position="197"/>
    </location>
</feature>
<name>A0A5C3PSK1_9APHY</name>
<gene>
    <name evidence="15" type="ORF">K466DRAFT_643252</name>
</gene>
<feature type="binding site" evidence="9">
    <location>
        <position position="197"/>
    </location>
    <ligand>
        <name>Mg(2+)</name>
        <dbReference type="ChEBI" id="CHEBI:18420"/>
        <label>1</label>
    </ligand>
</feature>
<feature type="site" description="Interaction with DNA substrate" evidence="10">
    <location>
        <position position="298"/>
    </location>
</feature>
<feature type="binding site" evidence="9">
    <location>
        <position position="7"/>
    </location>
    <ligand>
        <name>Mg(2+)</name>
        <dbReference type="ChEBI" id="CHEBI:18420"/>
        <label>1</label>
    </ligand>
</feature>
<feature type="binding site" evidence="9">
    <location>
        <position position="298"/>
    </location>
    <ligand>
        <name>Mg(2+)</name>
        <dbReference type="ChEBI" id="CHEBI:18420"/>
        <label>1</label>
    </ligand>
</feature>
<dbReference type="GO" id="GO:0005634">
    <property type="term" value="C:nucleus"/>
    <property type="evidence" value="ECO:0007669"/>
    <property type="project" value="TreeGrafter"/>
</dbReference>
<organism evidence="15 16">
    <name type="scientific">Polyporus arcularius HHB13444</name>
    <dbReference type="NCBI Taxonomy" id="1314778"/>
    <lineage>
        <taxon>Eukaryota</taxon>
        <taxon>Fungi</taxon>
        <taxon>Dikarya</taxon>
        <taxon>Basidiomycota</taxon>
        <taxon>Agaricomycotina</taxon>
        <taxon>Agaricomycetes</taxon>
        <taxon>Polyporales</taxon>
        <taxon>Polyporaceae</taxon>
        <taxon>Polyporus</taxon>
    </lineage>
</organism>
<comment type="similarity">
    <text evidence="1 12">Belongs to the DNA repair enzymes AP/ExoA family.</text>
</comment>
<dbReference type="InterPro" id="IPR010666">
    <property type="entry name" value="Znf_GRF"/>
</dbReference>
<evidence type="ECO:0000256" key="4">
    <source>
        <dbReference type="ARBA" id="ARBA00022801"/>
    </source>
</evidence>
<dbReference type="FunCoup" id="A0A5C3PSK1">
    <property type="interactions" value="689"/>
</dbReference>
<evidence type="ECO:0000259" key="14">
    <source>
        <dbReference type="PROSITE" id="PS51999"/>
    </source>
</evidence>
<keyword evidence="2 9" id="KW-0479">Metal-binding</keyword>
<evidence type="ECO:0000256" key="9">
    <source>
        <dbReference type="PIRSR" id="PIRSR604808-2"/>
    </source>
</evidence>
<dbReference type="GO" id="GO:0003906">
    <property type="term" value="F:DNA-(apurinic or apyrimidinic site) endonuclease activity"/>
    <property type="evidence" value="ECO:0007669"/>
    <property type="project" value="TreeGrafter"/>
</dbReference>
<keyword evidence="16" id="KW-1185">Reference proteome</keyword>
<dbReference type="EMBL" id="ML210995">
    <property type="protein sequence ID" value="TFK92596.1"/>
    <property type="molecule type" value="Genomic_DNA"/>
</dbReference>
<evidence type="ECO:0000256" key="8">
    <source>
        <dbReference type="PIRSR" id="PIRSR604808-1"/>
    </source>
</evidence>
<feature type="compositionally biased region" description="Basic and acidic residues" evidence="13">
    <location>
        <begin position="503"/>
        <end position="513"/>
    </location>
</feature>
<evidence type="ECO:0000256" key="3">
    <source>
        <dbReference type="ARBA" id="ARBA00022771"/>
    </source>
</evidence>
<keyword evidence="12" id="KW-0227">DNA damage</keyword>
<keyword evidence="12" id="KW-0234">DNA repair</keyword>
<dbReference type="PANTHER" id="PTHR22748">
    <property type="entry name" value="AP ENDONUCLEASE"/>
    <property type="match status" value="1"/>
</dbReference>
<feature type="compositionally biased region" description="Low complexity" evidence="13">
    <location>
        <begin position="466"/>
        <end position="486"/>
    </location>
</feature>
<sequence>MRILSWNINGIRTLPKYHPWNTFESFQRVLDELKADVICFQEMKSARAGLPRDVALPGPYHSFFSFPVSKGGYSGVAVYVDSRKVIPLKAEEGLSGKLQPKPPFSPDERISLSYPYPHEIDLYATEDGEVPTSFDALDAEGRGLVVDFGLFVLINVYCPNETSEARLSFKMNYHLMLQERVRKLVEEEHRQVIVVGDINVCASPMDHCDGHLPSNVATFYDHPARAWFHKWLSPNGPMIDIVRQFHPDRKGLFTCWNMKLQARETNYGTRVDYILVTKGLLPWISHGDIQPSLKGSDHCPIYIDLRDEITLESGEILSLHEAMKQTPDLKEPPRIAARFWEEFSGKQTVLSSFFGKHAVSKQKGDMPPFSTPAPTPGSGADRATETSLPSPDAPTDTPVVASPVVTQSISSPPPPPPEPPKKLKPPQITRPSLSISSTQKRKSSENASSTKSKKLKQQTKGQASIASFFGKPSASSSSSHTKQSPQEVIEIEDDPPASTSTSEGDRDQLDADYRLALALAEDAHRSPAPASSPSSSQAQPASSSQNQAAWSNLFAPVPPPKCTVHNEPTRLYTVNKQGPNKGKTFYICARPVGPGYDKGKGERLRDEVDHRYRCNYFKWASEVRKEAMRERERERTK</sequence>
<feature type="active site" description="Proton acceptor" evidence="8">
    <location>
        <position position="298"/>
    </location>
</feature>
<feature type="binding site" evidence="9">
    <location>
        <position position="297"/>
    </location>
    <ligand>
        <name>Mg(2+)</name>
        <dbReference type="ChEBI" id="CHEBI:18420"/>
        <label>1</label>
    </ligand>
</feature>
<evidence type="ECO:0000256" key="13">
    <source>
        <dbReference type="SAM" id="MobiDB-lite"/>
    </source>
</evidence>
<accession>A0A5C3PSK1</accession>
<dbReference type="Proteomes" id="UP000308197">
    <property type="component" value="Unassembled WGS sequence"/>
</dbReference>
<reference evidence="15 16" key="1">
    <citation type="journal article" date="2019" name="Nat. Ecol. Evol.">
        <title>Megaphylogeny resolves global patterns of mushroom evolution.</title>
        <authorList>
            <person name="Varga T."/>
            <person name="Krizsan K."/>
            <person name="Foldi C."/>
            <person name="Dima B."/>
            <person name="Sanchez-Garcia M."/>
            <person name="Sanchez-Ramirez S."/>
            <person name="Szollosi G.J."/>
            <person name="Szarkandi J.G."/>
            <person name="Papp V."/>
            <person name="Albert L."/>
            <person name="Andreopoulos W."/>
            <person name="Angelini C."/>
            <person name="Antonin V."/>
            <person name="Barry K.W."/>
            <person name="Bougher N.L."/>
            <person name="Buchanan P."/>
            <person name="Buyck B."/>
            <person name="Bense V."/>
            <person name="Catcheside P."/>
            <person name="Chovatia M."/>
            <person name="Cooper J."/>
            <person name="Damon W."/>
            <person name="Desjardin D."/>
            <person name="Finy P."/>
            <person name="Geml J."/>
            <person name="Haridas S."/>
            <person name="Hughes K."/>
            <person name="Justo A."/>
            <person name="Karasinski D."/>
            <person name="Kautmanova I."/>
            <person name="Kiss B."/>
            <person name="Kocsube S."/>
            <person name="Kotiranta H."/>
            <person name="LaButti K.M."/>
            <person name="Lechner B.E."/>
            <person name="Liimatainen K."/>
            <person name="Lipzen A."/>
            <person name="Lukacs Z."/>
            <person name="Mihaltcheva S."/>
            <person name="Morgado L.N."/>
            <person name="Niskanen T."/>
            <person name="Noordeloos M.E."/>
            <person name="Ohm R.A."/>
            <person name="Ortiz-Santana B."/>
            <person name="Ovrebo C."/>
            <person name="Racz N."/>
            <person name="Riley R."/>
            <person name="Savchenko A."/>
            <person name="Shiryaev A."/>
            <person name="Soop K."/>
            <person name="Spirin V."/>
            <person name="Szebenyi C."/>
            <person name="Tomsovsky M."/>
            <person name="Tulloss R.E."/>
            <person name="Uehling J."/>
            <person name="Grigoriev I.V."/>
            <person name="Vagvolgyi C."/>
            <person name="Papp T."/>
            <person name="Martin F.M."/>
            <person name="Miettinen O."/>
            <person name="Hibbett D.S."/>
            <person name="Nagy L.G."/>
        </authorList>
    </citation>
    <scope>NUCLEOTIDE SEQUENCE [LARGE SCALE GENOMIC DNA]</scope>
    <source>
        <strain evidence="15 16">HHB13444</strain>
    </source>
</reference>
<keyword evidence="6 9" id="KW-0460">Magnesium</keyword>
<dbReference type="AlphaFoldDB" id="A0A5C3PSK1"/>
<dbReference type="SUPFAM" id="SSF56219">
    <property type="entry name" value="DNase I-like"/>
    <property type="match status" value="1"/>
</dbReference>
<keyword evidence="5" id="KW-0862">Zinc</keyword>
<feature type="binding site" evidence="9">
    <location>
        <position position="42"/>
    </location>
    <ligand>
        <name>Mg(2+)</name>
        <dbReference type="ChEBI" id="CHEBI:18420"/>
        <label>1</label>
    </ligand>
</feature>
<dbReference type="InterPro" id="IPR005135">
    <property type="entry name" value="Endo/exonuclease/phosphatase"/>
</dbReference>
<keyword evidence="3 11" id="KW-0863">Zinc-finger</keyword>